<dbReference type="AlphaFoldDB" id="A0A7X1FA82"/>
<organism evidence="2 3">
    <name type="scientific">Novosphingobium aerophilum</name>
    <dbReference type="NCBI Taxonomy" id="2839843"/>
    <lineage>
        <taxon>Bacteria</taxon>
        <taxon>Pseudomonadati</taxon>
        <taxon>Pseudomonadota</taxon>
        <taxon>Alphaproteobacteria</taxon>
        <taxon>Sphingomonadales</taxon>
        <taxon>Sphingomonadaceae</taxon>
        <taxon>Novosphingobium</taxon>
    </lineage>
</organism>
<gene>
    <name evidence="2" type="ORF">H7F49_16410</name>
</gene>
<comment type="caution">
    <text evidence="2">The sequence shown here is derived from an EMBL/GenBank/DDBJ whole genome shotgun (WGS) entry which is preliminary data.</text>
</comment>
<name>A0A7X1FA82_9SPHN</name>
<keyword evidence="3" id="KW-1185">Reference proteome</keyword>
<dbReference type="EMBL" id="JACLAU010000041">
    <property type="protein sequence ID" value="MBC2653273.1"/>
    <property type="molecule type" value="Genomic_DNA"/>
</dbReference>
<reference evidence="2 3" key="1">
    <citation type="submission" date="2020-08" db="EMBL/GenBank/DDBJ databases">
        <title>The genome sequence of Novosphingobium flavum 4Y4.</title>
        <authorList>
            <person name="Liu Y."/>
        </authorList>
    </citation>
    <scope>NUCLEOTIDE SEQUENCE [LARGE SCALE GENOMIC DNA]</scope>
    <source>
        <strain evidence="2 3">4Y4</strain>
    </source>
</reference>
<proteinExistence type="predicted"/>
<sequence>MPIRLPTPHIALHRRRDFQDCFVIRAAPEPKQQELTQMLVDPNLDRRAMLARTLAVLGATATSSLSFSALARTAKRARPYLEQSVFDLLSAVADTIVPQTDTPGAVAVGVPSLLDALLVNWASGERRYEITQALAVIDGKARSTKSRAFGQLPAEARHALLTEHDKLALKVVPTPPGRGGAVSLMAGPLYADPGYAKLKELIVVLYYMSEPALTQELTYEHAPGSWNPSVPVTSETRPAGGTLF</sequence>
<evidence type="ECO:0000313" key="2">
    <source>
        <dbReference type="EMBL" id="MBC2653273.1"/>
    </source>
</evidence>
<dbReference type="InterPro" id="IPR027056">
    <property type="entry name" value="Gluconate_2DH_su3"/>
</dbReference>
<protein>
    <submittedName>
        <fullName evidence="2">Gluconate 2-dehydrogenase subunit 3 family protein</fullName>
    </submittedName>
</protein>
<feature type="region of interest" description="Disordered" evidence="1">
    <location>
        <begin position="222"/>
        <end position="244"/>
    </location>
</feature>
<dbReference type="Pfam" id="PF13618">
    <property type="entry name" value="Gluconate_2-dh3"/>
    <property type="match status" value="1"/>
</dbReference>
<accession>A0A7X1FA82</accession>
<feature type="compositionally biased region" description="Polar residues" evidence="1">
    <location>
        <begin position="226"/>
        <end position="236"/>
    </location>
</feature>
<dbReference type="RefSeq" id="WP_185684655.1">
    <property type="nucleotide sequence ID" value="NZ_JACLAU010000041.1"/>
</dbReference>
<dbReference type="Proteomes" id="UP000520156">
    <property type="component" value="Unassembled WGS sequence"/>
</dbReference>
<evidence type="ECO:0000313" key="3">
    <source>
        <dbReference type="Proteomes" id="UP000520156"/>
    </source>
</evidence>
<evidence type="ECO:0000256" key="1">
    <source>
        <dbReference type="SAM" id="MobiDB-lite"/>
    </source>
</evidence>